<name>A0AAV7R2X8_PLEWA</name>
<organism evidence="1 2">
    <name type="scientific">Pleurodeles waltl</name>
    <name type="common">Iberian ribbed newt</name>
    <dbReference type="NCBI Taxonomy" id="8319"/>
    <lineage>
        <taxon>Eukaryota</taxon>
        <taxon>Metazoa</taxon>
        <taxon>Chordata</taxon>
        <taxon>Craniata</taxon>
        <taxon>Vertebrata</taxon>
        <taxon>Euteleostomi</taxon>
        <taxon>Amphibia</taxon>
        <taxon>Batrachia</taxon>
        <taxon>Caudata</taxon>
        <taxon>Salamandroidea</taxon>
        <taxon>Salamandridae</taxon>
        <taxon>Pleurodelinae</taxon>
        <taxon>Pleurodeles</taxon>
    </lineage>
</organism>
<comment type="caution">
    <text evidence="1">The sequence shown here is derived from an EMBL/GenBank/DDBJ whole genome shotgun (WGS) entry which is preliminary data.</text>
</comment>
<keyword evidence="2" id="KW-1185">Reference proteome</keyword>
<proteinExistence type="predicted"/>
<dbReference type="EMBL" id="JANPWB010000010">
    <property type="protein sequence ID" value="KAJ1145676.1"/>
    <property type="molecule type" value="Genomic_DNA"/>
</dbReference>
<dbReference type="AlphaFoldDB" id="A0AAV7R2X8"/>
<dbReference type="Proteomes" id="UP001066276">
    <property type="component" value="Chromosome 6"/>
</dbReference>
<protein>
    <submittedName>
        <fullName evidence="1">Uncharacterized protein</fullName>
    </submittedName>
</protein>
<accession>A0AAV7R2X8</accession>
<evidence type="ECO:0000313" key="2">
    <source>
        <dbReference type="Proteomes" id="UP001066276"/>
    </source>
</evidence>
<reference evidence="1" key="1">
    <citation type="journal article" date="2022" name="bioRxiv">
        <title>Sequencing and chromosome-scale assembly of the giantPleurodeles waltlgenome.</title>
        <authorList>
            <person name="Brown T."/>
            <person name="Elewa A."/>
            <person name="Iarovenko S."/>
            <person name="Subramanian E."/>
            <person name="Araus A.J."/>
            <person name="Petzold A."/>
            <person name="Susuki M."/>
            <person name="Suzuki K.-i.T."/>
            <person name="Hayashi T."/>
            <person name="Toyoda A."/>
            <person name="Oliveira C."/>
            <person name="Osipova E."/>
            <person name="Leigh N.D."/>
            <person name="Simon A."/>
            <person name="Yun M.H."/>
        </authorList>
    </citation>
    <scope>NUCLEOTIDE SEQUENCE</scope>
    <source>
        <strain evidence="1">20211129_DDA</strain>
        <tissue evidence="1">Liver</tissue>
    </source>
</reference>
<evidence type="ECO:0000313" key="1">
    <source>
        <dbReference type="EMBL" id="KAJ1145676.1"/>
    </source>
</evidence>
<gene>
    <name evidence="1" type="ORF">NDU88_011961</name>
</gene>
<sequence>MPSLDTMWGSSLEAARMQHMYEWRLSGHGLCWLSGGHALSVHGQKQWLGTGPAETPFRPKSIICCYAFFAHSAGRLISATVYQYMHDALLGHSACWLISATVSRYMHDAFLGHSACWLISATVYQYMHDALLGHSACWLISATVSRYMHDAFLGHSACWLISATVYQYMHDALLGHSACWLISATVSRYMQSSSDASFRQSDGCLVPAAVSHYTHNVLLGHSAGWLISVTISQYMHRYPLRARNSLGIPAPGSHTQMLSVGTARTGTFQVTLAHRSEMVPEGPHCA</sequence>